<keyword evidence="3" id="KW-1185">Reference proteome</keyword>
<organism evidence="2 3">
    <name type="scientific">Paraburkholderia ferrariae</name>
    <dbReference type="NCBI Taxonomy" id="386056"/>
    <lineage>
        <taxon>Bacteria</taxon>
        <taxon>Pseudomonadati</taxon>
        <taxon>Pseudomonadota</taxon>
        <taxon>Betaproteobacteria</taxon>
        <taxon>Burkholderiales</taxon>
        <taxon>Burkholderiaceae</taxon>
        <taxon>Paraburkholderia</taxon>
    </lineage>
</organism>
<dbReference type="InterPro" id="IPR012912">
    <property type="entry name" value="Plasmid_pRiA4b_Orf3-like"/>
</dbReference>
<dbReference type="Proteomes" id="UP001489897">
    <property type="component" value="Unassembled WGS sequence"/>
</dbReference>
<dbReference type="Pfam" id="PF07929">
    <property type="entry name" value="PRiA4_ORF3"/>
    <property type="match status" value="1"/>
</dbReference>
<evidence type="ECO:0000313" key="3">
    <source>
        <dbReference type="Proteomes" id="UP001489897"/>
    </source>
</evidence>
<evidence type="ECO:0000259" key="1">
    <source>
        <dbReference type="Pfam" id="PF07929"/>
    </source>
</evidence>
<proteinExistence type="predicted"/>
<dbReference type="Pfam" id="PF05717">
    <property type="entry name" value="TnpB_IS66"/>
    <property type="match status" value="1"/>
</dbReference>
<evidence type="ECO:0000313" key="2">
    <source>
        <dbReference type="EMBL" id="MEM5426173.1"/>
    </source>
</evidence>
<dbReference type="InterPro" id="IPR024047">
    <property type="entry name" value="MM3350-like_sf"/>
</dbReference>
<dbReference type="RefSeq" id="WP_342949889.1">
    <property type="nucleotide sequence ID" value="NZ_JAYMRV010000015.1"/>
</dbReference>
<dbReference type="InterPro" id="IPR008878">
    <property type="entry name" value="Transposase_IS66_Orf2"/>
</dbReference>
<accession>A0ABU9S2X2</accession>
<sequence length="178" mass="20037">MIGLPVGTRTWVAAGVTDMRSGFPALAAKVQAALEENPLGGDVFIFRGRRGDRYKFSGQPMTDYGFWRSGLPMGHLHEFVFGDTNYGVPDPDFPSDPPMLNEARVNLGRALGALKSFTYIYDYGDNWQHRVKLEKVLAPDPQLRAPICLDGRNALSAGRCWRRTRLCRVPRRDHRSRS</sequence>
<feature type="domain" description="Plasmid pRiA4b Orf3-like" evidence="1">
    <location>
        <begin position="74"/>
        <end position="155"/>
    </location>
</feature>
<gene>
    <name evidence="2" type="primary">tnpB</name>
    <name evidence="2" type="ORF">VSR73_34655</name>
</gene>
<comment type="caution">
    <text evidence="2">The sequence shown here is derived from an EMBL/GenBank/DDBJ whole genome shotgun (WGS) entry which is preliminary data.</text>
</comment>
<reference evidence="2 3" key="1">
    <citation type="submission" date="2024-01" db="EMBL/GenBank/DDBJ databases">
        <title>The diversity of rhizobia nodulating Mimosa spp. in eleven states of Brazil covering several biomes is determined by host plant, location, and edaphic factors.</title>
        <authorList>
            <person name="Rouws L."/>
            <person name="Barauna A."/>
            <person name="Beukes C."/>
            <person name="De Faria S.M."/>
            <person name="Gross E."/>
            <person name="Dos Reis Junior F.B."/>
            <person name="Simon M."/>
            <person name="Maluk M."/>
            <person name="Odee D.W."/>
            <person name="Kenicer G."/>
            <person name="Young J.P.W."/>
            <person name="Reis V.M."/>
            <person name="Zilli J."/>
            <person name="James E.K."/>
        </authorList>
    </citation>
    <scope>NUCLEOTIDE SEQUENCE [LARGE SCALE GENOMIC DNA]</scope>
    <source>
        <strain evidence="2 3">JPY167</strain>
    </source>
</reference>
<dbReference type="PANTHER" id="PTHR41878">
    <property type="entry name" value="LEXA REPRESSOR-RELATED"/>
    <property type="match status" value="1"/>
</dbReference>
<dbReference type="SUPFAM" id="SSF159941">
    <property type="entry name" value="MM3350-like"/>
    <property type="match status" value="1"/>
</dbReference>
<dbReference type="PANTHER" id="PTHR41878:SF1">
    <property type="entry name" value="TNPR PROTEIN"/>
    <property type="match status" value="1"/>
</dbReference>
<protein>
    <submittedName>
        <fullName evidence="2">IS66 family insertion sequence element accessory protein TnpB</fullName>
    </submittedName>
</protein>
<dbReference type="EMBL" id="JAYMRV010000015">
    <property type="protein sequence ID" value="MEM5426173.1"/>
    <property type="molecule type" value="Genomic_DNA"/>
</dbReference>
<dbReference type="Gene3D" id="3.10.290.30">
    <property type="entry name" value="MM3350-like"/>
    <property type="match status" value="1"/>
</dbReference>
<name>A0ABU9S2X2_9BURK</name>